<dbReference type="Gene3D" id="1.10.10.60">
    <property type="entry name" value="Homeodomain-like"/>
    <property type="match status" value="1"/>
</dbReference>
<organism evidence="8 9">
    <name type="scientific">Sphaerisporangium rhizosphaerae</name>
    <dbReference type="NCBI Taxonomy" id="2269375"/>
    <lineage>
        <taxon>Bacteria</taxon>
        <taxon>Bacillati</taxon>
        <taxon>Actinomycetota</taxon>
        <taxon>Actinomycetes</taxon>
        <taxon>Streptosporangiales</taxon>
        <taxon>Streptosporangiaceae</taxon>
        <taxon>Sphaerisporangium</taxon>
    </lineage>
</organism>
<gene>
    <name evidence="8" type="ORF">ACFQSB_02675</name>
</gene>
<dbReference type="PRINTS" id="PR00400">
    <property type="entry name" value="TETREPRESSOR"/>
</dbReference>
<evidence type="ECO:0000256" key="3">
    <source>
        <dbReference type="ARBA" id="ARBA00023125"/>
    </source>
</evidence>
<dbReference type="PANTHER" id="PTHR30055:SF151">
    <property type="entry name" value="TRANSCRIPTIONAL REGULATORY PROTEIN"/>
    <property type="match status" value="1"/>
</dbReference>
<evidence type="ECO:0000256" key="5">
    <source>
        <dbReference type="PROSITE-ProRule" id="PRU00335"/>
    </source>
</evidence>
<dbReference type="InterPro" id="IPR003012">
    <property type="entry name" value="Tet_transcr_reg_TetR"/>
</dbReference>
<dbReference type="EMBL" id="JBHTCG010000001">
    <property type="protein sequence ID" value="MFC7381095.1"/>
    <property type="molecule type" value="Genomic_DNA"/>
</dbReference>
<dbReference type="InterPro" id="IPR004111">
    <property type="entry name" value="Repressor_TetR_C"/>
</dbReference>
<dbReference type="InterPro" id="IPR050109">
    <property type="entry name" value="HTH-type_TetR-like_transc_reg"/>
</dbReference>
<protein>
    <submittedName>
        <fullName evidence="8">TetR/AcrR family transcriptional regulator</fullName>
    </submittedName>
</protein>
<dbReference type="SUPFAM" id="SSF46689">
    <property type="entry name" value="Homeodomain-like"/>
    <property type="match status" value="1"/>
</dbReference>
<evidence type="ECO:0000256" key="2">
    <source>
        <dbReference type="ARBA" id="ARBA00023015"/>
    </source>
</evidence>
<sequence>MPPKQRFTSVWSRQSAPKATPVREQPALSRDHIVKAAVELLDAEGLDALSMRRLGSRLGSGATSIYWHVSNKDQLLELALDEVYSEVRLPDPDVTGWHDTAAAFAYGMREAVLGHPWSVTLIGSMPSIGPNALKAISALSTAMQLGGFAGVTLEFAVSSIVSYTLGATTPEASWINTVGRSGADQSEWVADMSAQLHIAGAEHPELIARYDSLHDLDVTQMRRLSFDYGLSALLDGLALRLHQT</sequence>
<evidence type="ECO:0000256" key="6">
    <source>
        <dbReference type="SAM" id="MobiDB-lite"/>
    </source>
</evidence>
<evidence type="ECO:0000313" key="9">
    <source>
        <dbReference type="Proteomes" id="UP001596496"/>
    </source>
</evidence>
<dbReference type="RefSeq" id="WP_380824036.1">
    <property type="nucleotide sequence ID" value="NZ_JBHTCG010000001.1"/>
</dbReference>
<evidence type="ECO:0000256" key="4">
    <source>
        <dbReference type="ARBA" id="ARBA00023163"/>
    </source>
</evidence>
<dbReference type="Gene3D" id="1.10.357.10">
    <property type="entry name" value="Tetracycline Repressor, domain 2"/>
    <property type="match status" value="1"/>
</dbReference>
<dbReference type="PROSITE" id="PS50977">
    <property type="entry name" value="HTH_TETR_2"/>
    <property type="match status" value="1"/>
</dbReference>
<keyword evidence="2" id="KW-0805">Transcription regulation</keyword>
<dbReference type="PANTHER" id="PTHR30055">
    <property type="entry name" value="HTH-TYPE TRANSCRIPTIONAL REGULATOR RUTR"/>
    <property type="match status" value="1"/>
</dbReference>
<evidence type="ECO:0000259" key="7">
    <source>
        <dbReference type="PROSITE" id="PS50977"/>
    </source>
</evidence>
<feature type="region of interest" description="Disordered" evidence="6">
    <location>
        <begin position="1"/>
        <end position="26"/>
    </location>
</feature>
<dbReference type="Proteomes" id="UP001596496">
    <property type="component" value="Unassembled WGS sequence"/>
</dbReference>
<keyword evidence="3 5" id="KW-0238">DNA-binding</keyword>
<accession>A0ABW2NY49</accession>
<dbReference type="Pfam" id="PF00440">
    <property type="entry name" value="TetR_N"/>
    <property type="match status" value="1"/>
</dbReference>
<dbReference type="InterPro" id="IPR036271">
    <property type="entry name" value="Tet_transcr_reg_TetR-rel_C_sf"/>
</dbReference>
<evidence type="ECO:0000256" key="1">
    <source>
        <dbReference type="ARBA" id="ARBA00022491"/>
    </source>
</evidence>
<evidence type="ECO:0000313" key="8">
    <source>
        <dbReference type="EMBL" id="MFC7381095.1"/>
    </source>
</evidence>
<comment type="caution">
    <text evidence="8">The sequence shown here is derived from an EMBL/GenBank/DDBJ whole genome shotgun (WGS) entry which is preliminary data.</text>
</comment>
<keyword evidence="1" id="KW-0678">Repressor</keyword>
<feature type="compositionally biased region" description="Polar residues" evidence="6">
    <location>
        <begin position="1"/>
        <end position="17"/>
    </location>
</feature>
<dbReference type="InterPro" id="IPR023772">
    <property type="entry name" value="DNA-bd_HTH_TetR-type_CS"/>
</dbReference>
<keyword evidence="9" id="KW-1185">Reference proteome</keyword>
<proteinExistence type="predicted"/>
<dbReference type="InterPro" id="IPR009057">
    <property type="entry name" value="Homeodomain-like_sf"/>
</dbReference>
<dbReference type="Pfam" id="PF02909">
    <property type="entry name" value="TetR_C_1"/>
    <property type="match status" value="1"/>
</dbReference>
<dbReference type="PRINTS" id="PR00455">
    <property type="entry name" value="HTHTETR"/>
</dbReference>
<feature type="domain" description="HTH tetR-type" evidence="7">
    <location>
        <begin position="27"/>
        <end position="87"/>
    </location>
</feature>
<keyword evidence="4" id="KW-0804">Transcription</keyword>
<dbReference type="PROSITE" id="PS01081">
    <property type="entry name" value="HTH_TETR_1"/>
    <property type="match status" value="1"/>
</dbReference>
<name>A0ABW2NY49_9ACTN</name>
<dbReference type="SUPFAM" id="SSF48498">
    <property type="entry name" value="Tetracyclin repressor-like, C-terminal domain"/>
    <property type="match status" value="1"/>
</dbReference>
<reference evidence="9" key="1">
    <citation type="journal article" date="2019" name="Int. J. Syst. Evol. Microbiol.">
        <title>The Global Catalogue of Microorganisms (GCM) 10K type strain sequencing project: providing services to taxonomists for standard genome sequencing and annotation.</title>
        <authorList>
            <consortium name="The Broad Institute Genomics Platform"/>
            <consortium name="The Broad Institute Genome Sequencing Center for Infectious Disease"/>
            <person name="Wu L."/>
            <person name="Ma J."/>
        </authorList>
    </citation>
    <scope>NUCLEOTIDE SEQUENCE [LARGE SCALE GENOMIC DNA]</scope>
    <source>
        <strain evidence="9">CECT 7649</strain>
    </source>
</reference>
<feature type="DNA-binding region" description="H-T-H motif" evidence="5">
    <location>
        <begin position="50"/>
        <end position="69"/>
    </location>
</feature>
<dbReference type="InterPro" id="IPR001647">
    <property type="entry name" value="HTH_TetR"/>
</dbReference>